<evidence type="ECO:0000313" key="5">
    <source>
        <dbReference type="Proteomes" id="UP000770785"/>
    </source>
</evidence>
<dbReference type="PANTHER" id="PTHR30632:SF14">
    <property type="entry name" value="TUNGSTATE_MOLYBDATE_CHROMATE-BINDING PROTEIN MODA"/>
    <property type="match status" value="1"/>
</dbReference>
<dbReference type="RefSeq" id="WP_168036575.1">
    <property type="nucleotide sequence ID" value="NZ_JAATJH010000002.1"/>
</dbReference>
<keyword evidence="5" id="KW-1185">Reference proteome</keyword>
<keyword evidence="3" id="KW-0732">Signal</keyword>
<dbReference type="InterPro" id="IPR050682">
    <property type="entry name" value="ModA/WtpA"/>
</dbReference>
<dbReference type="InterPro" id="IPR005950">
    <property type="entry name" value="ModA"/>
</dbReference>
<protein>
    <submittedName>
        <fullName evidence="4">Molybdate transport system substrate-binding protein</fullName>
    </submittedName>
</protein>
<dbReference type="CDD" id="cd13539">
    <property type="entry name" value="PBP2_AvModA"/>
    <property type="match status" value="1"/>
</dbReference>
<dbReference type="SUPFAM" id="SSF53850">
    <property type="entry name" value="Periplasmic binding protein-like II"/>
    <property type="match status" value="1"/>
</dbReference>
<dbReference type="NCBIfam" id="TIGR01256">
    <property type="entry name" value="modA"/>
    <property type="match status" value="1"/>
</dbReference>
<name>A0ABX0X987_9BACT</name>
<dbReference type="Pfam" id="PF13531">
    <property type="entry name" value="SBP_bac_11"/>
    <property type="match status" value="1"/>
</dbReference>
<evidence type="ECO:0000313" key="4">
    <source>
        <dbReference type="EMBL" id="NJC25796.1"/>
    </source>
</evidence>
<evidence type="ECO:0000256" key="3">
    <source>
        <dbReference type="ARBA" id="ARBA00022729"/>
    </source>
</evidence>
<evidence type="ECO:0000256" key="1">
    <source>
        <dbReference type="ARBA" id="ARBA00009175"/>
    </source>
</evidence>
<organism evidence="4 5">
    <name type="scientific">Neolewinella antarctica</name>
    <dbReference type="NCBI Taxonomy" id="442734"/>
    <lineage>
        <taxon>Bacteria</taxon>
        <taxon>Pseudomonadati</taxon>
        <taxon>Bacteroidota</taxon>
        <taxon>Saprospiria</taxon>
        <taxon>Saprospirales</taxon>
        <taxon>Lewinellaceae</taxon>
        <taxon>Neolewinella</taxon>
    </lineage>
</organism>
<proteinExistence type="inferred from homology"/>
<sequence>MNVGFPCKCSAQLRKYRIRFVVIFPLIMLAACNSDDRPPLTIAAASSLRGPLEKLASRYEARTGDACRMIYGSSGKLTAQIMAGAPYDLFLAADAVYPDSLFRAGFALGPPRTFAYGQLIIWSLNAAVPADTNGLLMSTVKHVALPNPAIAPYGAAAKNYLERVGLWQQLQPKYVYGESVSQASQFVTSGAAELGFTALAVPLGLPENRRGSHTILSGESVPPIAQTLVIIRRDTDAQPGTQRFTTFLQTAEARAILQEFGYLTGAEPPRPE</sequence>
<gene>
    <name evidence="4" type="ORF">GGR27_001295</name>
</gene>
<dbReference type="Gene3D" id="3.40.190.10">
    <property type="entry name" value="Periplasmic binding protein-like II"/>
    <property type="match status" value="2"/>
</dbReference>
<reference evidence="4 5" key="1">
    <citation type="submission" date="2020-03" db="EMBL/GenBank/DDBJ databases">
        <title>Genomic Encyclopedia of Type Strains, Phase IV (KMG-IV): sequencing the most valuable type-strain genomes for metagenomic binning, comparative biology and taxonomic classification.</title>
        <authorList>
            <person name="Goeker M."/>
        </authorList>
    </citation>
    <scope>NUCLEOTIDE SEQUENCE [LARGE SCALE GENOMIC DNA]</scope>
    <source>
        <strain evidence="4 5">DSM 105096</strain>
    </source>
</reference>
<dbReference type="Proteomes" id="UP000770785">
    <property type="component" value="Unassembled WGS sequence"/>
</dbReference>
<dbReference type="PANTHER" id="PTHR30632">
    <property type="entry name" value="MOLYBDATE-BINDING PERIPLASMIC PROTEIN"/>
    <property type="match status" value="1"/>
</dbReference>
<accession>A0ABX0X987</accession>
<comment type="caution">
    <text evidence="4">The sequence shown here is derived from an EMBL/GenBank/DDBJ whole genome shotgun (WGS) entry which is preliminary data.</text>
</comment>
<comment type="similarity">
    <text evidence="1">Belongs to the bacterial solute-binding protein ModA family.</text>
</comment>
<evidence type="ECO:0000256" key="2">
    <source>
        <dbReference type="ARBA" id="ARBA00022723"/>
    </source>
</evidence>
<dbReference type="EMBL" id="JAATJH010000002">
    <property type="protein sequence ID" value="NJC25796.1"/>
    <property type="molecule type" value="Genomic_DNA"/>
</dbReference>
<keyword evidence="2" id="KW-0479">Metal-binding</keyword>
<dbReference type="InterPro" id="IPR044084">
    <property type="entry name" value="AvModA-like_subst-bd"/>
</dbReference>
<dbReference type="PIRSF" id="PIRSF004846">
    <property type="entry name" value="ModA"/>
    <property type="match status" value="1"/>
</dbReference>